<proteinExistence type="inferred from homology"/>
<dbReference type="Gene3D" id="2.30.39.10">
    <property type="entry name" value="Alpha-1-antitrypsin, domain 1"/>
    <property type="match status" value="1"/>
</dbReference>
<dbReference type="SMART" id="SM00093">
    <property type="entry name" value="SERPIN"/>
    <property type="match status" value="1"/>
</dbReference>
<dbReference type="CDD" id="cd19590">
    <property type="entry name" value="serpin_thermopin-like"/>
    <property type="match status" value="1"/>
</dbReference>
<feature type="signal peptide" evidence="2">
    <location>
        <begin position="1"/>
        <end position="22"/>
    </location>
</feature>
<dbReference type="GO" id="GO:0005615">
    <property type="term" value="C:extracellular space"/>
    <property type="evidence" value="ECO:0007669"/>
    <property type="project" value="InterPro"/>
</dbReference>
<reference evidence="4" key="1">
    <citation type="submission" date="2021-05" db="EMBL/GenBank/DDBJ databases">
        <title>Complete genome sequence of the cellulolytic planctomycete Telmatocola sphagniphila SP2T and characterization of the first cellulase from planctomycetes.</title>
        <authorList>
            <person name="Rakitin A.L."/>
            <person name="Beletsky A.V."/>
            <person name="Naumoff D.G."/>
            <person name="Kulichevskaya I.S."/>
            <person name="Mardanov A.V."/>
            <person name="Ravin N.V."/>
            <person name="Dedysh S.N."/>
        </authorList>
    </citation>
    <scope>NUCLEOTIDE SEQUENCE</scope>
    <source>
        <strain evidence="4">SP2T</strain>
    </source>
</reference>
<gene>
    <name evidence="4" type="ORF">KIH39_03555</name>
</gene>
<dbReference type="InterPro" id="IPR023796">
    <property type="entry name" value="Serpin_dom"/>
</dbReference>
<dbReference type="SUPFAM" id="SSF56574">
    <property type="entry name" value="Serpins"/>
    <property type="match status" value="1"/>
</dbReference>
<dbReference type="RefSeq" id="WP_213497894.1">
    <property type="nucleotide sequence ID" value="NZ_CP074694.1"/>
</dbReference>
<evidence type="ECO:0000256" key="2">
    <source>
        <dbReference type="SAM" id="SignalP"/>
    </source>
</evidence>
<dbReference type="InterPro" id="IPR023795">
    <property type="entry name" value="Serpin_CS"/>
</dbReference>
<dbReference type="InterPro" id="IPR000215">
    <property type="entry name" value="Serpin_fam"/>
</dbReference>
<evidence type="ECO:0000256" key="1">
    <source>
        <dbReference type="RuleBase" id="RU000411"/>
    </source>
</evidence>
<comment type="similarity">
    <text evidence="1">Belongs to the serpin family.</text>
</comment>
<feature type="chain" id="PRO_5034368022" evidence="2">
    <location>
        <begin position="23"/>
        <end position="396"/>
    </location>
</feature>
<dbReference type="PROSITE" id="PS00284">
    <property type="entry name" value="SERPIN"/>
    <property type="match status" value="1"/>
</dbReference>
<dbReference type="InterPro" id="IPR042185">
    <property type="entry name" value="Serpin_sf_2"/>
</dbReference>
<dbReference type="InterPro" id="IPR036186">
    <property type="entry name" value="Serpin_sf"/>
</dbReference>
<evidence type="ECO:0000313" key="4">
    <source>
        <dbReference type="EMBL" id="QVL33004.1"/>
    </source>
</evidence>
<organism evidence="4 5">
    <name type="scientific">Telmatocola sphagniphila</name>
    <dbReference type="NCBI Taxonomy" id="1123043"/>
    <lineage>
        <taxon>Bacteria</taxon>
        <taxon>Pseudomonadati</taxon>
        <taxon>Planctomycetota</taxon>
        <taxon>Planctomycetia</taxon>
        <taxon>Gemmatales</taxon>
        <taxon>Gemmataceae</taxon>
    </lineage>
</organism>
<dbReference type="PANTHER" id="PTHR11461">
    <property type="entry name" value="SERINE PROTEASE INHIBITOR, SERPIN"/>
    <property type="match status" value="1"/>
</dbReference>
<feature type="domain" description="Serpin" evidence="3">
    <location>
        <begin position="37"/>
        <end position="395"/>
    </location>
</feature>
<dbReference type="Pfam" id="PF00079">
    <property type="entry name" value="Serpin"/>
    <property type="match status" value="1"/>
</dbReference>
<accession>A0A8E6ETY3</accession>
<dbReference type="AlphaFoldDB" id="A0A8E6ETY3"/>
<keyword evidence="5" id="KW-1185">Reference proteome</keyword>
<protein>
    <submittedName>
        <fullName evidence="4">Serpin family protein</fullName>
    </submittedName>
</protein>
<dbReference type="Proteomes" id="UP000676194">
    <property type="component" value="Chromosome"/>
</dbReference>
<dbReference type="Gene3D" id="3.30.497.10">
    <property type="entry name" value="Antithrombin, subunit I, domain 2"/>
    <property type="match status" value="1"/>
</dbReference>
<dbReference type="EMBL" id="CP074694">
    <property type="protein sequence ID" value="QVL33004.1"/>
    <property type="molecule type" value="Genomic_DNA"/>
</dbReference>
<evidence type="ECO:0000259" key="3">
    <source>
        <dbReference type="SMART" id="SM00093"/>
    </source>
</evidence>
<dbReference type="KEGG" id="tsph:KIH39_03555"/>
<dbReference type="InterPro" id="IPR042178">
    <property type="entry name" value="Serpin_sf_1"/>
</dbReference>
<dbReference type="PANTHER" id="PTHR11461:SF211">
    <property type="entry name" value="GH10112P-RELATED"/>
    <property type="match status" value="1"/>
</dbReference>
<dbReference type="PROSITE" id="PS51257">
    <property type="entry name" value="PROKAR_LIPOPROTEIN"/>
    <property type="match status" value="1"/>
</dbReference>
<name>A0A8E6ETY3_9BACT</name>
<sequence length="396" mass="43590">MHRALIIMAIFGLTAGCAQSDAAETKAVVDSNTQFAFDLYAKLKDSKGNLFLSPFSISTALAMTSTGAREETLQQMMQVLHLRPGSNEGFAELLQKLNSADPKAYQLSVANSLFGQKGHPWLASFMQDTQKYYQAGLKEVDFVGNTEASRLEINKWVESKTNNKIQNLLAPGTVDSLTKLVLVNAIYFKGAWKKTFDPKLTQKADFSTSADHKVPTQLMVIKNEYSYFQNDDFQMVALPYSKDELSMVILLPKKVDGLNALEADLTGTKMTGWIGSMKPTKDVNVLLPKFKLESQFDLESTLAKMGMSDAFGPKSNLSGMDGTKNLVLTKVVHKSFVEVNEEGTEAAAASAAIVALRAMKPTAPPIFVRCDHPFLFMIRDNKSGSILFLGRLTEPK</sequence>
<evidence type="ECO:0000313" key="5">
    <source>
        <dbReference type="Proteomes" id="UP000676194"/>
    </source>
</evidence>
<keyword evidence="2" id="KW-0732">Signal</keyword>
<dbReference type="GO" id="GO:0004867">
    <property type="term" value="F:serine-type endopeptidase inhibitor activity"/>
    <property type="evidence" value="ECO:0007669"/>
    <property type="project" value="InterPro"/>
</dbReference>
<dbReference type="FunFam" id="3.30.497.10:FF:000001">
    <property type="entry name" value="Serine protease inhibitor"/>
    <property type="match status" value="1"/>
</dbReference>